<name>A0ABD0KWP8_9CAEN</name>
<feature type="region of interest" description="Disordered" evidence="1">
    <location>
        <begin position="1"/>
        <end position="25"/>
    </location>
</feature>
<organism evidence="2 3">
    <name type="scientific">Batillaria attramentaria</name>
    <dbReference type="NCBI Taxonomy" id="370345"/>
    <lineage>
        <taxon>Eukaryota</taxon>
        <taxon>Metazoa</taxon>
        <taxon>Spiralia</taxon>
        <taxon>Lophotrochozoa</taxon>
        <taxon>Mollusca</taxon>
        <taxon>Gastropoda</taxon>
        <taxon>Caenogastropoda</taxon>
        <taxon>Sorbeoconcha</taxon>
        <taxon>Cerithioidea</taxon>
        <taxon>Batillariidae</taxon>
        <taxon>Batillaria</taxon>
    </lineage>
</organism>
<evidence type="ECO:0000313" key="2">
    <source>
        <dbReference type="EMBL" id="KAK7491172.1"/>
    </source>
</evidence>
<accession>A0ABD0KWP8</accession>
<evidence type="ECO:0000256" key="1">
    <source>
        <dbReference type="SAM" id="MobiDB-lite"/>
    </source>
</evidence>
<proteinExistence type="predicted"/>
<gene>
    <name evidence="2" type="ORF">BaRGS_00017609</name>
</gene>
<dbReference type="Proteomes" id="UP001519460">
    <property type="component" value="Unassembled WGS sequence"/>
</dbReference>
<dbReference type="EMBL" id="JACVVK020000118">
    <property type="protein sequence ID" value="KAK7491172.1"/>
    <property type="molecule type" value="Genomic_DNA"/>
</dbReference>
<comment type="caution">
    <text evidence="2">The sequence shown here is derived from an EMBL/GenBank/DDBJ whole genome shotgun (WGS) entry which is preliminary data.</text>
</comment>
<protein>
    <submittedName>
        <fullName evidence="2">Uncharacterized protein</fullName>
    </submittedName>
</protein>
<evidence type="ECO:0000313" key="3">
    <source>
        <dbReference type="Proteomes" id="UP001519460"/>
    </source>
</evidence>
<sequence length="157" mass="18174">MERVKAASKHERRHPLKYKAQEPTTESAALLKSETVRGRINLGGRKPAYTCEKQMDEQIEEEYKVNRPVETQELQFTHEETRKSKDCLEQKDNDESISDKNFIEICLNNVNVMDEIRDQILEGKEKKLKTKFISKISSIIKNILKQVSAQAPRAADQ</sequence>
<keyword evidence="3" id="KW-1185">Reference proteome</keyword>
<reference evidence="2 3" key="1">
    <citation type="journal article" date="2023" name="Sci. Data">
        <title>Genome assembly of the Korean intertidal mud-creeper Batillaria attramentaria.</title>
        <authorList>
            <person name="Patra A.K."/>
            <person name="Ho P.T."/>
            <person name="Jun S."/>
            <person name="Lee S.J."/>
            <person name="Kim Y."/>
            <person name="Won Y.J."/>
        </authorList>
    </citation>
    <scope>NUCLEOTIDE SEQUENCE [LARGE SCALE GENOMIC DNA]</scope>
    <source>
        <strain evidence="2">Wonlab-2016</strain>
    </source>
</reference>
<dbReference type="AlphaFoldDB" id="A0ABD0KWP8"/>